<feature type="DNA-binding region" description="HMG box" evidence="12">
    <location>
        <begin position="181"/>
        <end position="249"/>
    </location>
</feature>
<evidence type="ECO:0000313" key="16">
    <source>
        <dbReference type="Proteomes" id="UP000699462"/>
    </source>
</evidence>
<comment type="similarity">
    <text evidence="2">Belongs to the SRY family.</text>
</comment>
<keyword evidence="5" id="KW-0112">Calmodulin-binding</keyword>
<dbReference type="OrthoDB" id="6247875at2759"/>
<evidence type="ECO:0000259" key="14">
    <source>
        <dbReference type="PROSITE" id="PS50118"/>
    </source>
</evidence>
<dbReference type="GO" id="GO:0000978">
    <property type="term" value="F:RNA polymerase II cis-regulatory region sequence-specific DNA binding"/>
    <property type="evidence" value="ECO:0007669"/>
    <property type="project" value="TreeGrafter"/>
</dbReference>
<evidence type="ECO:0000256" key="4">
    <source>
        <dbReference type="ARBA" id="ARBA00022782"/>
    </source>
</evidence>
<organism evidence="15 16">
    <name type="scientific">Paragonimus westermani</name>
    <dbReference type="NCBI Taxonomy" id="34504"/>
    <lineage>
        <taxon>Eukaryota</taxon>
        <taxon>Metazoa</taxon>
        <taxon>Spiralia</taxon>
        <taxon>Lophotrochozoa</taxon>
        <taxon>Platyhelminthes</taxon>
        <taxon>Trematoda</taxon>
        <taxon>Digenea</taxon>
        <taxon>Plagiorchiida</taxon>
        <taxon>Troglotremata</taxon>
        <taxon>Troglotrematidae</taxon>
        <taxon>Paragonimus</taxon>
    </lineage>
</organism>
<dbReference type="AlphaFoldDB" id="A0A8T0DSE6"/>
<keyword evidence="16" id="KW-1185">Reference proteome</keyword>
<keyword evidence="8" id="KW-0010">Activator</keyword>
<keyword evidence="6" id="KW-0726">Sexual differentiation</keyword>
<dbReference type="GO" id="GO:0016607">
    <property type="term" value="C:nuclear speck"/>
    <property type="evidence" value="ECO:0007669"/>
    <property type="project" value="UniProtKB-SubCell"/>
</dbReference>
<feature type="domain" description="HMG box" evidence="14">
    <location>
        <begin position="181"/>
        <end position="249"/>
    </location>
</feature>
<keyword evidence="12" id="KW-0539">Nucleus</keyword>
<dbReference type="GO" id="GO:0007548">
    <property type="term" value="P:sex differentiation"/>
    <property type="evidence" value="ECO:0007669"/>
    <property type="project" value="UniProtKB-KW"/>
</dbReference>
<dbReference type="Proteomes" id="UP000699462">
    <property type="component" value="Unassembled WGS sequence"/>
</dbReference>
<dbReference type="GO" id="GO:0030154">
    <property type="term" value="P:cell differentiation"/>
    <property type="evidence" value="ECO:0007669"/>
    <property type="project" value="UniProtKB-KW"/>
</dbReference>
<dbReference type="GO" id="GO:0001228">
    <property type="term" value="F:DNA-binding transcription activator activity, RNA polymerase II-specific"/>
    <property type="evidence" value="ECO:0007669"/>
    <property type="project" value="TreeGrafter"/>
</dbReference>
<evidence type="ECO:0000256" key="5">
    <source>
        <dbReference type="ARBA" id="ARBA00022860"/>
    </source>
</evidence>
<proteinExistence type="inferred from homology"/>
<evidence type="ECO:0000256" key="1">
    <source>
        <dbReference type="ARBA" id="ARBA00004324"/>
    </source>
</evidence>
<keyword evidence="7 12" id="KW-0238">DNA-binding</keyword>
<name>A0A8T0DSE6_9TREM</name>
<dbReference type="SMART" id="SM00398">
    <property type="entry name" value="HMG"/>
    <property type="match status" value="1"/>
</dbReference>
<dbReference type="PANTHER" id="PTHR10270">
    <property type="entry name" value="SOX TRANSCRIPTION FACTOR"/>
    <property type="match status" value="1"/>
</dbReference>
<dbReference type="EMBL" id="JTDF01000881">
    <property type="protein sequence ID" value="KAF8570839.1"/>
    <property type="molecule type" value="Genomic_DNA"/>
</dbReference>
<dbReference type="Pfam" id="PF00505">
    <property type="entry name" value="HMG_box"/>
    <property type="match status" value="1"/>
</dbReference>
<comment type="function">
    <text evidence="11">Transcriptional regulator that controls a genetic switch in male development. It is necessary and sufficient for initiating male sex determination by directing the development of supporting cell precursors (pre-Sertoli cells) as Sertoli rather than granulosa cells. Involved in different aspects of gene regulation including promoter activation or repression. Binds to the DNA consensus sequence 5'-[AT]AACAA[AT]-3'. SRY HMG box recognizes DNA by partial intercalation in the minor groove and promotes DNA bending. Also involved in pre-mRNA splicing. In male adult brain involved in the maintenance of motor functions of dopaminergic neurons.</text>
</comment>
<comment type="caution">
    <text evidence="15">The sequence shown here is derived from an EMBL/GenBank/DDBJ whole genome shotgun (WGS) entry which is preliminary data.</text>
</comment>
<accession>A0A8T0DSE6</accession>
<evidence type="ECO:0000256" key="11">
    <source>
        <dbReference type="ARBA" id="ARBA00045821"/>
    </source>
</evidence>
<dbReference type="PROSITE" id="PS50118">
    <property type="entry name" value="HMG_BOX_2"/>
    <property type="match status" value="1"/>
</dbReference>
<feature type="region of interest" description="Disordered" evidence="13">
    <location>
        <begin position="614"/>
        <end position="638"/>
    </location>
</feature>
<evidence type="ECO:0000256" key="7">
    <source>
        <dbReference type="ARBA" id="ARBA00023125"/>
    </source>
</evidence>
<dbReference type="InterPro" id="IPR036910">
    <property type="entry name" value="HMG_box_dom_sf"/>
</dbReference>
<feature type="region of interest" description="Disordered" evidence="13">
    <location>
        <begin position="255"/>
        <end position="275"/>
    </location>
</feature>
<gene>
    <name evidence="15" type="ORF">P879_03521</name>
</gene>
<evidence type="ECO:0000256" key="10">
    <source>
        <dbReference type="ARBA" id="ARBA00032498"/>
    </source>
</evidence>
<feature type="compositionally biased region" description="Polar residues" evidence="13">
    <location>
        <begin position="262"/>
        <end position="275"/>
    </location>
</feature>
<evidence type="ECO:0000256" key="2">
    <source>
        <dbReference type="ARBA" id="ARBA00005998"/>
    </source>
</evidence>
<evidence type="ECO:0000256" key="9">
    <source>
        <dbReference type="ARBA" id="ARBA00023163"/>
    </source>
</evidence>
<protein>
    <recommendedName>
        <fullName evidence="3">Sex-determining region Y protein</fullName>
    </recommendedName>
    <alternativeName>
        <fullName evidence="10">Testis-determining factor</fullName>
    </alternativeName>
</protein>
<dbReference type="Gene3D" id="1.10.30.10">
    <property type="entry name" value="High mobility group box domain"/>
    <property type="match status" value="1"/>
</dbReference>
<evidence type="ECO:0000256" key="6">
    <source>
        <dbReference type="ARBA" id="ARBA00022928"/>
    </source>
</evidence>
<dbReference type="InterPro" id="IPR050140">
    <property type="entry name" value="SRY-related_HMG-box_TF-like"/>
</dbReference>
<reference evidence="15 16" key="1">
    <citation type="submission" date="2019-07" db="EMBL/GenBank/DDBJ databases">
        <title>Annotation for the trematode Paragonimus westermani.</title>
        <authorList>
            <person name="Choi Y.-J."/>
        </authorList>
    </citation>
    <scope>NUCLEOTIDE SEQUENCE [LARGE SCALE GENOMIC DNA]</scope>
    <source>
        <strain evidence="15">180907_Pwestermani</strain>
    </source>
</reference>
<dbReference type="InterPro" id="IPR009071">
    <property type="entry name" value="HMG_box_dom"/>
</dbReference>
<evidence type="ECO:0000313" key="15">
    <source>
        <dbReference type="EMBL" id="KAF8570839.1"/>
    </source>
</evidence>
<keyword evidence="9" id="KW-0804">Transcription</keyword>
<sequence>MQSVRVGSTCTRSPKIRQLHGAVVHSGSGIRVKPGCNLSQTCSEQRVRSVEKSKTGTIALCISEDVLLNSPAKVKCRATVPLHLSPQKISLPKTDPSGINQTPGVIDPSNVYQPVDDLAELVACEQCAVACEQSLDAWMDHLGERHPVPDRWPSSLIHGRDEEHPYTAVVRSQKRRKPNTIPRPLNSFMIFAQYIRRVTLRWFPEAHNVHISQRVGLMWRQMDRDIRDQYAKQAVQLQHLHSLEFPDYKYQPRKRARDGLNGSLNPVSNSPSGSSLTPEWLELGEDFPDGKLARFSLDVVPHLTTDGSQQPWVLKPDDNHSSFTFASDQLNSCVHSVALLRPLAVSEYGSLLMQDSRDFGQQPANTTTSFDVQSYPRSNTVLTSLMYDVEDKDPPLWCVSRQLHGSHTLEDLLNAPSFIPSDTIQSAINEPLHVFIQSTSSAPTTLVDTNHSSGSCLNGYQQDSLGFNDTETTYLTLTPSICSFSPDSNGPEHRSSCIKSWSKDCSDSVAECHIGDNDSVMKHSNILTSALECNLAFIKPIEVANLGSTTKQDCGSSERMTVCSEFAELRPSVEVTALTDGTIEFDDIETCGPSPSLDELSRLVLFETKMINSPETAPTSNSSVQTPTFHTTTDGTNDVNLRDSGVHTNDSSVSLPSIGSWVFGTHEIQKTV</sequence>
<evidence type="ECO:0000256" key="8">
    <source>
        <dbReference type="ARBA" id="ARBA00023159"/>
    </source>
</evidence>
<dbReference type="SUPFAM" id="SSF47095">
    <property type="entry name" value="HMG-box"/>
    <property type="match status" value="1"/>
</dbReference>
<comment type="subcellular location">
    <subcellularLocation>
        <location evidence="1">Nucleus speckle</location>
    </subcellularLocation>
</comment>
<dbReference type="GO" id="GO:0005516">
    <property type="term" value="F:calmodulin binding"/>
    <property type="evidence" value="ECO:0007669"/>
    <property type="project" value="UniProtKB-KW"/>
</dbReference>
<keyword evidence="4" id="KW-0221">Differentiation</keyword>
<evidence type="ECO:0000256" key="12">
    <source>
        <dbReference type="PROSITE-ProRule" id="PRU00267"/>
    </source>
</evidence>
<evidence type="ECO:0000256" key="3">
    <source>
        <dbReference type="ARBA" id="ARBA00019052"/>
    </source>
</evidence>
<dbReference type="PANTHER" id="PTHR10270:SF161">
    <property type="entry name" value="SEX-DETERMINING REGION Y PROTEIN"/>
    <property type="match status" value="1"/>
</dbReference>
<evidence type="ECO:0000256" key="13">
    <source>
        <dbReference type="SAM" id="MobiDB-lite"/>
    </source>
</evidence>